<accession>A0A1F5CD08</accession>
<dbReference type="Proteomes" id="UP000177197">
    <property type="component" value="Unassembled WGS sequence"/>
</dbReference>
<sequence>MDKIELKPQNTLEQPKILKDPESGLERVVYEKDGEITEAFLRTPDGKTLSYIDFEEISKLQDQERILEMMGIKVSAAITELIQADATKAKYYIKFMEFLK</sequence>
<dbReference type="EMBL" id="MEYV01000002">
    <property type="protein sequence ID" value="OGD40726.1"/>
    <property type="molecule type" value="Genomic_DNA"/>
</dbReference>
<organism evidence="1 2">
    <name type="scientific">Candidatus Azambacteria bacterium RIFCSPLOWO2_02_FULL_44_14</name>
    <dbReference type="NCBI Taxonomy" id="1797306"/>
    <lineage>
        <taxon>Bacteria</taxon>
        <taxon>Candidatus Azamiibacteriota</taxon>
    </lineage>
</organism>
<evidence type="ECO:0000313" key="1">
    <source>
        <dbReference type="EMBL" id="OGD40726.1"/>
    </source>
</evidence>
<proteinExistence type="predicted"/>
<dbReference type="AlphaFoldDB" id="A0A1F5CD08"/>
<protein>
    <submittedName>
        <fullName evidence="1">Uncharacterized protein</fullName>
    </submittedName>
</protein>
<comment type="caution">
    <text evidence="1">The sequence shown here is derived from an EMBL/GenBank/DDBJ whole genome shotgun (WGS) entry which is preliminary data.</text>
</comment>
<gene>
    <name evidence="1" type="ORF">A3I30_00085</name>
</gene>
<reference evidence="1 2" key="1">
    <citation type="journal article" date="2016" name="Nat. Commun.">
        <title>Thousands of microbial genomes shed light on interconnected biogeochemical processes in an aquifer system.</title>
        <authorList>
            <person name="Anantharaman K."/>
            <person name="Brown C.T."/>
            <person name="Hug L.A."/>
            <person name="Sharon I."/>
            <person name="Castelle C.J."/>
            <person name="Probst A.J."/>
            <person name="Thomas B.C."/>
            <person name="Singh A."/>
            <person name="Wilkins M.J."/>
            <person name="Karaoz U."/>
            <person name="Brodie E.L."/>
            <person name="Williams K.H."/>
            <person name="Hubbard S.S."/>
            <person name="Banfield J.F."/>
        </authorList>
    </citation>
    <scope>NUCLEOTIDE SEQUENCE [LARGE SCALE GENOMIC DNA]</scope>
</reference>
<evidence type="ECO:0000313" key="2">
    <source>
        <dbReference type="Proteomes" id="UP000177197"/>
    </source>
</evidence>
<name>A0A1F5CD08_9BACT</name>